<dbReference type="RefSeq" id="WP_402874852.1">
    <property type="nucleotide sequence ID" value="NZ_JBIYSL010000002.1"/>
</dbReference>
<sequence>MILTLLSFLGTTLLQLVLLNRYFFALLGSSQQSRQRIIVHYLLSGTTIYLSSVSFFPVLITGLLSISSAFIISWCYSSRIESKAIFSVLYVILGFIAETLSYGFITQVHLTPSDIDLGSKQTRLLILLFSSLIFFLFIMLIKLFKRQRDYKLNKWYYLVLGLINIVSLLILNTLFFHTQENNMYIFSAFGILLINITIIYLFDQLIESFQMKDELQQLHKQTDYQNASYQKISNSFQMTKRIIHDTNKHFVYIRACIQTGEQEKALEHISKTLQVMGNSYLSIATGNLVIDALLNNAINISKEKNIQIKYQVSIDNLDMIDSYDLCIVIGNILDNAIEAAQLLLTPEERFISIRIFTHNHMLTIHIVNSYAHQNKKKLKENSEFHGVGLLNVRQITEKYGGHITTTAGETFETIVVLPICKQVTLA</sequence>
<evidence type="ECO:0000259" key="2">
    <source>
        <dbReference type="Pfam" id="PF14501"/>
    </source>
</evidence>
<keyword evidence="1" id="KW-1133">Transmembrane helix</keyword>
<name>A0ABW8HV10_9BACL</name>
<dbReference type="PANTHER" id="PTHR40448:SF1">
    <property type="entry name" value="TWO-COMPONENT SENSOR HISTIDINE KINASE"/>
    <property type="match status" value="1"/>
</dbReference>
<evidence type="ECO:0000256" key="1">
    <source>
        <dbReference type="SAM" id="Phobius"/>
    </source>
</evidence>
<dbReference type="CDD" id="cd16935">
    <property type="entry name" value="HATPase_AgrC-ComD-like"/>
    <property type="match status" value="1"/>
</dbReference>
<dbReference type="Pfam" id="PF14501">
    <property type="entry name" value="HATPase_c_5"/>
    <property type="match status" value="1"/>
</dbReference>
<keyword evidence="4" id="KW-1185">Reference proteome</keyword>
<accession>A0ABW8HV10</accession>
<dbReference type="EC" id="2.7.13.3" evidence="3"/>
<protein>
    <submittedName>
        <fullName evidence="3">Sensor histidine kinase</fullName>
        <ecNumber evidence="3">2.7.13.3</ecNumber>
    </submittedName>
</protein>
<dbReference type="PANTHER" id="PTHR40448">
    <property type="entry name" value="TWO-COMPONENT SENSOR HISTIDINE KINASE"/>
    <property type="match status" value="1"/>
</dbReference>
<dbReference type="Gene3D" id="3.30.565.10">
    <property type="entry name" value="Histidine kinase-like ATPase, C-terminal domain"/>
    <property type="match status" value="1"/>
</dbReference>
<dbReference type="SUPFAM" id="SSF55874">
    <property type="entry name" value="ATPase domain of HSP90 chaperone/DNA topoisomerase II/histidine kinase"/>
    <property type="match status" value="1"/>
</dbReference>
<keyword evidence="3" id="KW-0808">Transferase</keyword>
<comment type="caution">
    <text evidence="3">The sequence shown here is derived from an EMBL/GenBank/DDBJ whole genome shotgun (WGS) entry which is preliminary data.</text>
</comment>
<gene>
    <name evidence="3" type="ORF">ACINKY_11540</name>
</gene>
<keyword evidence="1" id="KW-0812">Transmembrane</keyword>
<keyword evidence="1" id="KW-0472">Membrane</keyword>
<feature type="transmembrane region" description="Helical" evidence="1">
    <location>
        <begin position="84"/>
        <end position="105"/>
    </location>
</feature>
<dbReference type="EMBL" id="JBIYSL010000002">
    <property type="protein sequence ID" value="MFK0522827.1"/>
    <property type="molecule type" value="Genomic_DNA"/>
</dbReference>
<feature type="transmembrane region" description="Helical" evidence="1">
    <location>
        <begin position="125"/>
        <end position="144"/>
    </location>
</feature>
<dbReference type="Proteomes" id="UP001618531">
    <property type="component" value="Unassembled WGS sequence"/>
</dbReference>
<organism evidence="3 4">
    <name type="scientific">Paenibacillus illinoisensis</name>
    <dbReference type="NCBI Taxonomy" id="59845"/>
    <lineage>
        <taxon>Bacteria</taxon>
        <taxon>Bacillati</taxon>
        <taxon>Bacillota</taxon>
        <taxon>Bacilli</taxon>
        <taxon>Bacillales</taxon>
        <taxon>Paenibacillaceae</taxon>
        <taxon>Paenibacillus</taxon>
    </lineage>
</organism>
<reference evidence="3 4" key="1">
    <citation type="submission" date="2024-11" db="EMBL/GenBank/DDBJ databases">
        <title>Identification and Characterization of a Novel Fosfomycin Bacillithiol Transferase FosB8 in Paenibacillus illinoisensis.</title>
        <authorList>
            <person name="Lu W."/>
        </authorList>
    </citation>
    <scope>NUCLEOTIDE SEQUENCE [LARGE SCALE GENOMIC DNA]</scope>
    <source>
        <strain evidence="3 4">WP77</strain>
    </source>
</reference>
<feature type="transmembrane region" description="Helical" evidence="1">
    <location>
        <begin position="183"/>
        <end position="202"/>
    </location>
</feature>
<keyword evidence="3" id="KW-0418">Kinase</keyword>
<dbReference type="InterPro" id="IPR032834">
    <property type="entry name" value="NatK-like_C"/>
</dbReference>
<evidence type="ECO:0000313" key="4">
    <source>
        <dbReference type="Proteomes" id="UP001618531"/>
    </source>
</evidence>
<feature type="transmembrane region" description="Helical" evidence="1">
    <location>
        <begin position="48"/>
        <end position="72"/>
    </location>
</feature>
<feature type="domain" description="Sensor histidine kinase NatK-like C-terminal" evidence="2">
    <location>
        <begin position="323"/>
        <end position="410"/>
    </location>
</feature>
<feature type="transmembrane region" description="Helical" evidence="1">
    <location>
        <begin position="156"/>
        <end position="177"/>
    </location>
</feature>
<proteinExistence type="predicted"/>
<dbReference type="GO" id="GO:0004673">
    <property type="term" value="F:protein histidine kinase activity"/>
    <property type="evidence" value="ECO:0007669"/>
    <property type="project" value="UniProtKB-EC"/>
</dbReference>
<dbReference type="InterPro" id="IPR036890">
    <property type="entry name" value="HATPase_C_sf"/>
</dbReference>
<evidence type="ECO:0000313" key="3">
    <source>
        <dbReference type="EMBL" id="MFK0522827.1"/>
    </source>
</evidence>